<comment type="subcellular location">
    <subcellularLocation>
        <location evidence="14">Postsynaptic cell membrane</location>
        <topology evidence="14">Multi-pass membrane protein</topology>
    </subcellularLocation>
</comment>
<evidence type="ECO:0000256" key="16">
    <source>
        <dbReference type="PIRSR" id="PIRSR601508-2"/>
    </source>
</evidence>
<dbReference type="Pfam" id="PF00060">
    <property type="entry name" value="Lig_chan"/>
    <property type="match status" value="1"/>
</dbReference>
<organism evidence="21">
    <name type="scientific">Hirudo verbana</name>
    <dbReference type="NCBI Taxonomy" id="311461"/>
    <lineage>
        <taxon>Eukaryota</taxon>
        <taxon>Metazoa</taxon>
        <taxon>Spiralia</taxon>
        <taxon>Lophotrochozoa</taxon>
        <taxon>Annelida</taxon>
        <taxon>Clitellata</taxon>
        <taxon>Hirudinea</taxon>
        <taxon>Hirudinida</taxon>
        <taxon>Hirudiniformes</taxon>
        <taxon>Hirudinidae</taxon>
        <taxon>Hirudo</taxon>
    </lineage>
</organism>
<evidence type="ECO:0000256" key="3">
    <source>
        <dbReference type="ARBA" id="ARBA00022692"/>
    </source>
</evidence>
<evidence type="ECO:0000256" key="2">
    <source>
        <dbReference type="ARBA" id="ARBA00022475"/>
    </source>
</evidence>
<feature type="transmembrane region" description="Helical" evidence="18">
    <location>
        <begin position="844"/>
        <end position="866"/>
    </location>
</feature>
<dbReference type="Pfam" id="PF10613">
    <property type="entry name" value="Lig_chan-Glu_bd"/>
    <property type="match status" value="1"/>
</dbReference>
<feature type="binding site" evidence="15">
    <location>
        <position position="535"/>
    </location>
    <ligand>
        <name>L-glutamate</name>
        <dbReference type="ChEBI" id="CHEBI:29985"/>
    </ligand>
</feature>
<dbReference type="EMBL" id="MG973348">
    <property type="protein sequence ID" value="AWJ68201.1"/>
    <property type="molecule type" value="mRNA"/>
</dbReference>
<feature type="disulfide bond" evidence="17">
    <location>
        <begin position="95"/>
        <end position="356"/>
    </location>
</feature>
<evidence type="ECO:0000256" key="15">
    <source>
        <dbReference type="PIRSR" id="PIRSR601508-1"/>
    </source>
</evidence>
<keyword evidence="3 18" id="KW-0812">Transmembrane</keyword>
<evidence type="ECO:0000256" key="12">
    <source>
        <dbReference type="ARBA" id="ARBA00023286"/>
    </source>
</evidence>
<keyword evidence="1" id="KW-0813">Transport</keyword>
<evidence type="ECO:0000256" key="13">
    <source>
        <dbReference type="ARBA" id="ARBA00023303"/>
    </source>
</evidence>
<dbReference type="SMART" id="SM00918">
    <property type="entry name" value="Lig_chan-Glu_bd"/>
    <property type="match status" value="1"/>
</dbReference>
<dbReference type="InterPro" id="IPR015683">
    <property type="entry name" value="Ionotropic_Glu_rcpt"/>
</dbReference>
<keyword evidence="6" id="KW-0770">Synapse</keyword>
<feature type="domain" description="Ionotropic glutamate receptor C-terminal" evidence="19">
    <location>
        <begin position="443"/>
        <end position="818"/>
    </location>
</feature>
<dbReference type="PANTHER" id="PTHR18966">
    <property type="entry name" value="IONOTROPIC GLUTAMATE RECEPTOR"/>
    <property type="match status" value="1"/>
</dbReference>
<evidence type="ECO:0000256" key="8">
    <source>
        <dbReference type="ARBA" id="ARBA00023136"/>
    </source>
</evidence>
<dbReference type="FunFam" id="1.10.287.70:FF:000067">
    <property type="entry name" value="glutamate receptor 2 isoform X1"/>
    <property type="match status" value="1"/>
</dbReference>
<feature type="domain" description="Ionotropic glutamate receptor L-glutamate and glycine-binding" evidence="20">
    <location>
        <begin position="453"/>
        <end position="524"/>
    </location>
</feature>
<dbReference type="InterPro" id="IPR028082">
    <property type="entry name" value="Peripla_BP_I"/>
</dbReference>
<evidence type="ECO:0000256" key="10">
    <source>
        <dbReference type="ARBA" id="ARBA00023180"/>
    </source>
</evidence>
<evidence type="ECO:0000256" key="7">
    <source>
        <dbReference type="ARBA" id="ARBA00023065"/>
    </source>
</evidence>
<feature type="site" description="Interaction with the cone snail toxin Con-ikot-ikot" evidence="16">
    <location>
        <position position="710"/>
    </location>
</feature>
<keyword evidence="2" id="KW-1003">Cell membrane</keyword>
<evidence type="ECO:0000256" key="4">
    <source>
        <dbReference type="ARBA" id="ARBA00022729"/>
    </source>
</evidence>
<dbReference type="InterPro" id="IPR001508">
    <property type="entry name" value="Iono_Glu_rcpt_met"/>
</dbReference>
<accession>A0A2S1WM02</accession>
<reference evidence="21" key="1">
    <citation type="submission" date="2018-02" db="EMBL/GenBank/DDBJ databases">
        <title>Hirudo verbana central nervous system transcriptome analysis of ion channel and receptor content.</title>
        <authorList>
            <person name="Northcutt A.J."/>
            <person name="Schulz D.J."/>
            <person name="Mesce K.A."/>
        </authorList>
    </citation>
    <scope>NUCLEOTIDE SEQUENCE</scope>
</reference>
<feature type="transmembrane region" description="Helical" evidence="18">
    <location>
        <begin position="654"/>
        <end position="676"/>
    </location>
</feature>
<name>A0A2S1WM02_9ANNE</name>
<evidence type="ECO:0000256" key="1">
    <source>
        <dbReference type="ARBA" id="ARBA00022448"/>
    </source>
</evidence>
<evidence type="ECO:0000259" key="20">
    <source>
        <dbReference type="SMART" id="SM00918"/>
    </source>
</evidence>
<feature type="disulfide bond" evidence="17">
    <location>
        <begin position="767"/>
        <end position="822"/>
    </location>
</feature>
<dbReference type="Gene3D" id="3.40.190.10">
    <property type="entry name" value="Periplasmic binding protein-like II"/>
    <property type="match status" value="2"/>
</dbReference>
<feature type="site" description="Crucial to convey clamshell closure to channel opening" evidence="16">
    <location>
        <position position="683"/>
    </location>
</feature>
<dbReference type="SUPFAM" id="SSF53822">
    <property type="entry name" value="Periplasmic binding protein-like I"/>
    <property type="match status" value="1"/>
</dbReference>
<feature type="binding site" evidence="15">
    <location>
        <position position="704"/>
    </location>
    <ligand>
        <name>L-glutamate</name>
        <dbReference type="ChEBI" id="CHEBI:29985"/>
    </ligand>
</feature>
<keyword evidence="12" id="KW-1071">Ligand-gated ion channel</keyword>
<evidence type="ECO:0000256" key="6">
    <source>
        <dbReference type="ARBA" id="ARBA00023018"/>
    </source>
</evidence>
<evidence type="ECO:0000256" key="5">
    <source>
        <dbReference type="ARBA" id="ARBA00022989"/>
    </source>
</evidence>
<dbReference type="SMART" id="SM00079">
    <property type="entry name" value="PBPe"/>
    <property type="match status" value="1"/>
</dbReference>
<keyword evidence="5 18" id="KW-1133">Transmembrane helix</keyword>
<keyword evidence="8 18" id="KW-0472">Membrane</keyword>
<dbReference type="Pfam" id="PF01094">
    <property type="entry name" value="ANF_receptor"/>
    <property type="match status" value="1"/>
</dbReference>
<keyword evidence="7" id="KW-0406">Ion transport</keyword>
<dbReference type="PRINTS" id="PR00177">
    <property type="entry name" value="NMDARECEPTOR"/>
</dbReference>
<evidence type="ECO:0000256" key="18">
    <source>
        <dbReference type="SAM" id="Phobius"/>
    </source>
</evidence>
<sequence length="934" mass="106424">MHPQVFLNLFTFALVTRLAVHPITIALNLAPLMTHASSTRIPIGSIFDINSTIQYSAFKRGIESHNKEPTSLFLLDRYESKIFKQDVYHFFRAMCSTTLRGVFLFVGTANYQSIRSIESFSRKYEMPYITTLAPPSRAWNHNQSFTLFLRPSYLNVLHDVIVTFKWSKVYYLYTDDDGLARVEYLNSVFNKDETVIEFIATRLRNLERCHSTLRQMDSLEHPNADKFIILDVSDNDALQFLLRQIQTVGMNRANYHYLLCSLAMDELYLSEFRLGGANVTGFRLVNTKGTHRGWTRVDPKFLRKTSTSTLESSLMNDAVALARNGLSELMRRHGEMLKGTMRRGQLYNNNTKGIPCRLTEKPTVWVHGRLITDVMKSVKFEGTSGRVSFNDLGQRVNYSLQVVSHLAEDTYVKIGHWHSMSGLKFPTSDKDGSELSLKKLNRTRKVVSIMSHPYMMERKLKQQEIEAGMVLEGNDLYEGYCSDLAKMIADAIGFDYVIEIVKDGKYGEKMQDGNWNGMVGVLSRREADIAIAPMTISSMRERVIDFSKPFMNLGISIMIKKPEKQKPGVFSFMDPLSYNIWMCIIFSYLAVSSVLFLVSRFSPNEWQIEDSEHGPAFVNDLTLLNSMWFSLGAFMRRGCEVCPRSLAGRVVGSAWWFFTLIIISSYTANLAAFLTIERMLTPIKNADDLAKQSEISYGTLDAGSTKDFFKTSNIPTYEKMWNFMTNEPGVFVKTTEDGISKVRNSKGKYAFLLESSMNDYYNQRKPCDTMKVGDNLDSKGYGVATYIGSDLREKINVVVLQLLEKEHLQKLHKKWWYDKGECIVESENKGSGSSQSLSLSNVAGIFYILISGLGLSMLAASVEFIFKSKMEVKRKKRRYLDKMRSNESHIYETTPEKENGGQYVYTTPCAMTTVVSTDSSEQFNEATINTNTQV</sequence>
<dbReference type="FunFam" id="3.40.190.10:FF:000001">
    <property type="entry name" value="Glutamate receptor ionotropic, kainate 2"/>
    <property type="match status" value="1"/>
</dbReference>
<keyword evidence="9 21" id="KW-0675">Receptor</keyword>
<keyword evidence="4" id="KW-0732">Signal</keyword>
<feature type="binding site" evidence="15">
    <location>
        <position position="705"/>
    </location>
    <ligand>
        <name>L-glutamate</name>
        <dbReference type="ChEBI" id="CHEBI:29985"/>
    </ligand>
</feature>
<dbReference type="Gene3D" id="1.10.287.70">
    <property type="match status" value="1"/>
</dbReference>
<dbReference type="Gene3D" id="3.40.50.2300">
    <property type="match status" value="2"/>
</dbReference>
<evidence type="ECO:0000256" key="17">
    <source>
        <dbReference type="PIRSR" id="PIRSR601508-3"/>
    </source>
</evidence>
<evidence type="ECO:0000259" key="19">
    <source>
        <dbReference type="SMART" id="SM00079"/>
    </source>
</evidence>
<feature type="binding site" evidence="15">
    <location>
        <position position="754"/>
    </location>
    <ligand>
        <name>L-glutamate</name>
        <dbReference type="ChEBI" id="CHEBI:29985"/>
    </ligand>
</feature>
<dbReference type="GO" id="GO:0045211">
    <property type="term" value="C:postsynaptic membrane"/>
    <property type="evidence" value="ECO:0007669"/>
    <property type="project" value="UniProtKB-SubCell"/>
</dbReference>
<feature type="binding site" evidence="15">
    <location>
        <position position="533"/>
    </location>
    <ligand>
        <name>L-glutamate</name>
        <dbReference type="ChEBI" id="CHEBI:29985"/>
    </ligand>
</feature>
<dbReference type="FunFam" id="3.40.190.10:FF:000087">
    <property type="entry name" value="glutamate receptor 4 isoform X2"/>
    <property type="match status" value="1"/>
</dbReference>
<dbReference type="InterPro" id="IPR019594">
    <property type="entry name" value="Glu/Gly-bd"/>
</dbReference>
<evidence type="ECO:0000256" key="14">
    <source>
        <dbReference type="ARBA" id="ARBA00034104"/>
    </source>
</evidence>
<evidence type="ECO:0000256" key="9">
    <source>
        <dbReference type="ARBA" id="ARBA00023170"/>
    </source>
</evidence>
<dbReference type="AlphaFoldDB" id="A0A2S1WM02"/>
<dbReference type="SUPFAM" id="SSF53850">
    <property type="entry name" value="Periplasmic binding protein-like II"/>
    <property type="match status" value="1"/>
</dbReference>
<proteinExistence type="evidence at transcript level"/>
<feature type="transmembrane region" description="Helical" evidence="18">
    <location>
        <begin position="578"/>
        <end position="598"/>
    </location>
</feature>
<dbReference type="GO" id="GO:0022824">
    <property type="term" value="F:transmitter-gated monoatomic ion channel activity"/>
    <property type="evidence" value="ECO:0007669"/>
    <property type="project" value="UniProtKB-ARBA"/>
</dbReference>
<evidence type="ECO:0000313" key="21">
    <source>
        <dbReference type="EMBL" id="AWJ68201.1"/>
    </source>
</evidence>
<feature type="binding site" evidence="15">
    <location>
        <position position="540"/>
    </location>
    <ligand>
        <name>L-glutamate</name>
        <dbReference type="ChEBI" id="CHEBI:29985"/>
    </ligand>
</feature>
<dbReference type="GO" id="GO:0007166">
    <property type="term" value="P:cell surface receptor signaling pathway"/>
    <property type="evidence" value="ECO:0007669"/>
    <property type="project" value="UniProtKB-ARBA"/>
</dbReference>
<keyword evidence="11" id="KW-0628">Postsynaptic cell membrane</keyword>
<keyword evidence="10" id="KW-0325">Glycoprotein</keyword>
<keyword evidence="17" id="KW-1015">Disulfide bond</keyword>
<dbReference type="InterPro" id="IPR001828">
    <property type="entry name" value="ANF_lig-bd_rcpt"/>
</dbReference>
<keyword evidence="13" id="KW-0407">Ion channel</keyword>
<protein>
    <submittedName>
        <fullName evidence="21">Putative ionotropic glutamate receptor kainate-like 4</fullName>
    </submittedName>
</protein>
<evidence type="ECO:0000256" key="11">
    <source>
        <dbReference type="ARBA" id="ARBA00023257"/>
    </source>
</evidence>
<dbReference type="InterPro" id="IPR001320">
    <property type="entry name" value="Iontro_rcpt_C"/>
</dbReference>